<dbReference type="NCBIfam" id="TIGR01850">
    <property type="entry name" value="argC"/>
    <property type="match status" value="1"/>
</dbReference>
<dbReference type="Gene3D" id="3.30.360.10">
    <property type="entry name" value="Dihydrodipicolinate Reductase, domain 2"/>
    <property type="match status" value="1"/>
</dbReference>
<name>A0A0V8JD79_9BACL</name>
<dbReference type="Pfam" id="PF01118">
    <property type="entry name" value="Semialdhyde_dh"/>
    <property type="match status" value="1"/>
</dbReference>
<feature type="active site" evidence="7 8">
    <location>
        <position position="149"/>
    </location>
</feature>
<keyword evidence="3 7" id="KW-0028">Amino-acid biosynthesis</keyword>
<dbReference type="SMART" id="SM00859">
    <property type="entry name" value="Semialdhyde_dh"/>
    <property type="match status" value="1"/>
</dbReference>
<dbReference type="GO" id="GO:0006526">
    <property type="term" value="P:L-arginine biosynthetic process"/>
    <property type="evidence" value="ECO:0007669"/>
    <property type="project" value="UniProtKB-UniRule"/>
</dbReference>
<evidence type="ECO:0000256" key="2">
    <source>
        <dbReference type="ARBA" id="ARBA00022571"/>
    </source>
</evidence>
<dbReference type="Gene3D" id="3.40.50.720">
    <property type="entry name" value="NAD(P)-binding Rossmann-like Domain"/>
    <property type="match status" value="1"/>
</dbReference>
<keyword evidence="11" id="KW-1185">Reference proteome</keyword>
<keyword evidence="4 7" id="KW-0521">NADP</keyword>
<dbReference type="SUPFAM" id="SSF51735">
    <property type="entry name" value="NAD(P)-binding Rossmann-fold domains"/>
    <property type="match status" value="1"/>
</dbReference>
<dbReference type="PROSITE" id="PS01224">
    <property type="entry name" value="ARGC"/>
    <property type="match status" value="1"/>
</dbReference>
<evidence type="ECO:0000256" key="4">
    <source>
        <dbReference type="ARBA" id="ARBA00022857"/>
    </source>
</evidence>
<dbReference type="CDD" id="cd17895">
    <property type="entry name" value="AGPR_1_N"/>
    <property type="match status" value="1"/>
</dbReference>
<dbReference type="HAMAP" id="MF_00150">
    <property type="entry name" value="ArgC_type1"/>
    <property type="match status" value="1"/>
</dbReference>
<keyword evidence="5 7" id="KW-0560">Oxidoreductase</keyword>
<dbReference type="PANTHER" id="PTHR32338:SF10">
    <property type="entry name" value="N-ACETYL-GAMMA-GLUTAMYL-PHOSPHATE REDUCTASE, CHLOROPLASTIC-RELATED"/>
    <property type="match status" value="1"/>
</dbReference>
<comment type="subcellular location">
    <subcellularLocation>
        <location evidence="7">Cytoplasm</location>
    </subcellularLocation>
</comment>
<comment type="function">
    <text evidence="7">Catalyzes the NADPH-dependent reduction of N-acetyl-5-glutamyl phosphate to yield N-acetyl-L-glutamate 5-semialdehyde.</text>
</comment>
<reference evidence="10 11" key="1">
    <citation type="journal article" date="2014" name="Antonie Van Leeuwenhoek">
        <title>Fictibacillus enclensis sp. nov., isolated from marine sediment.</title>
        <authorList>
            <person name="Dastager S.G."/>
            <person name="Mawlankar R."/>
            <person name="Srinivasan K."/>
            <person name="Tang S.K."/>
            <person name="Lee J.C."/>
            <person name="Ramana V.V."/>
            <person name="Shouche Y.S."/>
        </authorList>
    </citation>
    <scope>NUCLEOTIDE SEQUENCE [LARGE SCALE GENOMIC DNA]</scope>
    <source>
        <strain evidence="10 11">NIO-1003</strain>
    </source>
</reference>
<protein>
    <recommendedName>
        <fullName evidence="7">N-acetyl-gamma-glutamyl-phosphate reductase</fullName>
        <shortName evidence="7">AGPR</shortName>
        <ecNumber evidence="7">1.2.1.38</ecNumber>
    </recommendedName>
    <alternativeName>
        <fullName evidence="7">N-acetyl-glutamate semialdehyde dehydrogenase</fullName>
        <shortName evidence="7">NAGSA dehydrogenase</shortName>
    </alternativeName>
</protein>
<evidence type="ECO:0000259" key="9">
    <source>
        <dbReference type="SMART" id="SM00859"/>
    </source>
</evidence>
<evidence type="ECO:0000313" key="11">
    <source>
        <dbReference type="Proteomes" id="UP000054099"/>
    </source>
</evidence>
<dbReference type="InterPro" id="IPR000534">
    <property type="entry name" value="Semialdehyde_DH_NAD-bd"/>
</dbReference>
<comment type="catalytic activity">
    <reaction evidence="6 7">
        <text>N-acetyl-L-glutamate 5-semialdehyde + phosphate + NADP(+) = N-acetyl-L-glutamyl 5-phosphate + NADPH + H(+)</text>
        <dbReference type="Rhea" id="RHEA:21588"/>
        <dbReference type="ChEBI" id="CHEBI:15378"/>
        <dbReference type="ChEBI" id="CHEBI:29123"/>
        <dbReference type="ChEBI" id="CHEBI:43474"/>
        <dbReference type="ChEBI" id="CHEBI:57783"/>
        <dbReference type="ChEBI" id="CHEBI:57936"/>
        <dbReference type="ChEBI" id="CHEBI:58349"/>
        <dbReference type="EC" id="1.2.1.38"/>
    </reaction>
</comment>
<dbReference type="PANTHER" id="PTHR32338">
    <property type="entry name" value="N-ACETYL-GAMMA-GLUTAMYL-PHOSPHATE REDUCTASE, CHLOROPLASTIC-RELATED-RELATED"/>
    <property type="match status" value="1"/>
</dbReference>
<dbReference type="CDD" id="cd23934">
    <property type="entry name" value="AGPR_1_C"/>
    <property type="match status" value="1"/>
</dbReference>
<evidence type="ECO:0000256" key="7">
    <source>
        <dbReference type="HAMAP-Rule" id="MF_00150"/>
    </source>
</evidence>
<dbReference type="InterPro" id="IPR000706">
    <property type="entry name" value="AGPR_type-1"/>
</dbReference>
<organism evidence="10 11">
    <name type="scientific">Fictibacillus enclensis</name>
    <dbReference type="NCBI Taxonomy" id="1017270"/>
    <lineage>
        <taxon>Bacteria</taxon>
        <taxon>Bacillati</taxon>
        <taxon>Bacillota</taxon>
        <taxon>Bacilli</taxon>
        <taxon>Bacillales</taxon>
        <taxon>Fictibacillaceae</taxon>
        <taxon>Fictibacillus</taxon>
    </lineage>
</organism>
<dbReference type="OrthoDB" id="9801289at2"/>
<evidence type="ECO:0000313" key="10">
    <source>
        <dbReference type="EMBL" id="KSU84828.1"/>
    </source>
</evidence>
<dbReference type="InterPro" id="IPR023013">
    <property type="entry name" value="AGPR_AS"/>
</dbReference>
<evidence type="ECO:0000256" key="5">
    <source>
        <dbReference type="ARBA" id="ARBA00023002"/>
    </source>
</evidence>
<evidence type="ECO:0000256" key="6">
    <source>
        <dbReference type="ARBA" id="ARBA00050557"/>
    </source>
</evidence>
<comment type="pathway">
    <text evidence="1 7">Amino-acid biosynthesis; L-arginine biosynthesis; N(2)-acetyl-L-ornithine from L-glutamate: step 3/4.</text>
</comment>
<proteinExistence type="inferred from homology"/>
<evidence type="ECO:0000256" key="3">
    <source>
        <dbReference type="ARBA" id="ARBA00022605"/>
    </source>
</evidence>
<dbReference type="GO" id="GO:0003942">
    <property type="term" value="F:N-acetyl-gamma-glutamyl-phosphate reductase activity"/>
    <property type="evidence" value="ECO:0007669"/>
    <property type="project" value="UniProtKB-UniRule"/>
</dbReference>
<dbReference type="EMBL" id="LNQN01000001">
    <property type="protein sequence ID" value="KSU84828.1"/>
    <property type="molecule type" value="Genomic_DNA"/>
</dbReference>
<dbReference type="AlphaFoldDB" id="A0A0V8JD79"/>
<dbReference type="Pfam" id="PF22698">
    <property type="entry name" value="Semialdhyde_dhC_1"/>
    <property type="match status" value="1"/>
</dbReference>
<dbReference type="GO" id="GO:0051287">
    <property type="term" value="F:NAD binding"/>
    <property type="evidence" value="ECO:0007669"/>
    <property type="project" value="InterPro"/>
</dbReference>
<comment type="similarity">
    <text evidence="7">Belongs to the NAGSA dehydrogenase family. Type 1 subfamily.</text>
</comment>
<gene>
    <name evidence="7" type="primary">argC</name>
    <name evidence="10" type="ORF">AS030_04690</name>
</gene>
<keyword evidence="7" id="KW-0963">Cytoplasm</keyword>
<dbReference type="InterPro" id="IPR050085">
    <property type="entry name" value="AGPR"/>
</dbReference>
<evidence type="ECO:0000256" key="8">
    <source>
        <dbReference type="PROSITE-ProRule" id="PRU10010"/>
    </source>
</evidence>
<dbReference type="InterPro" id="IPR036291">
    <property type="entry name" value="NAD(P)-bd_dom_sf"/>
</dbReference>
<dbReference type="InterPro" id="IPR058924">
    <property type="entry name" value="AGPR_dimerisation_dom"/>
</dbReference>
<accession>A0A0V8JD79</accession>
<keyword evidence="2 7" id="KW-0055">Arginine biosynthesis</keyword>
<dbReference type="UniPathway" id="UPA00068">
    <property type="reaction ID" value="UER00108"/>
</dbReference>
<dbReference type="SUPFAM" id="SSF55347">
    <property type="entry name" value="Glyceraldehyde-3-phosphate dehydrogenase-like, C-terminal domain"/>
    <property type="match status" value="1"/>
</dbReference>
<feature type="domain" description="Semialdehyde dehydrogenase NAD-binding" evidence="9">
    <location>
        <begin position="2"/>
        <end position="141"/>
    </location>
</feature>
<dbReference type="GO" id="GO:0005737">
    <property type="term" value="C:cytoplasm"/>
    <property type="evidence" value="ECO:0007669"/>
    <property type="project" value="UniProtKB-SubCell"/>
</dbReference>
<dbReference type="EC" id="1.2.1.38" evidence="7"/>
<sequence>MKVGIVGATGFGGLELIRLLKQHPEVNEFILYSSSKKDEHIQSVYPHLNGLAEGALKAIDHEKMPEQVDFLFSSAPTGVSASLLPPLLEKGMRIIDLAGDYRLKKQGVYERWYKKEPPERKWVEKAVYGMPEYNRENIKSAQLIANPGCYPTAALLGLLPLVTKSLIDTKSIIIDAKSGISGAGAVPSSAAHFPIANDNLQIYKVNRHQHIPEIEQMLHHYSVTKDPITFNTHLVPMTRGIMNTMYATVDEGTTEREIEETFSEFAEQHPFIRLSPQGTFPCTKQVFGSNYCDIGWSFDKRTNRITTVAVIDNLMKGAAGQAVQNFNLMNGFPENTGLQASPLFP</sequence>
<comment type="caution">
    <text evidence="10">The sequence shown here is derived from an EMBL/GenBank/DDBJ whole genome shotgun (WGS) entry which is preliminary data.</text>
</comment>
<dbReference type="FunFam" id="3.30.360.10:FF:000014">
    <property type="entry name" value="N-acetyl-gamma-glutamyl-phosphate reductase"/>
    <property type="match status" value="1"/>
</dbReference>
<dbReference type="GO" id="GO:0070401">
    <property type="term" value="F:NADP+ binding"/>
    <property type="evidence" value="ECO:0007669"/>
    <property type="project" value="InterPro"/>
</dbReference>
<dbReference type="Proteomes" id="UP000054099">
    <property type="component" value="Unassembled WGS sequence"/>
</dbReference>
<evidence type="ECO:0000256" key="1">
    <source>
        <dbReference type="ARBA" id="ARBA00004862"/>
    </source>
</evidence>